<name>A0A4U7JHD0_9FIRM</name>
<dbReference type="PANTHER" id="PTHR35146">
    <property type="entry name" value="UPF0178 PROTEIN YAII"/>
    <property type="match status" value="1"/>
</dbReference>
<gene>
    <name evidence="3" type="ORF">EHE19_002705</name>
</gene>
<evidence type="ECO:0000256" key="1">
    <source>
        <dbReference type="ARBA" id="ARBA00008522"/>
    </source>
</evidence>
<dbReference type="Proteomes" id="UP000306409">
    <property type="component" value="Chromosome"/>
</dbReference>
<comment type="similarity">
    <text evidence="1 2">Belongs to the UPF0178 family.</text>
</comment>
<sequence>MQILVDADACPVKEIIVRVAKKYKIPVTMIIDTSHELYDGYSIIITVDKSRDSVDIKLINLLKKEDIVVTQDYGVAAMGLGKGARVLNQNGLIYSDNNIDRLLFERHLGQKVRRAGGRTGSVKKRSKEDNDNFERALIKLIEKREE</sequence>
<dbReference type="OrthoDB" id="9798918at2"/>
<evidence type="ECO:0000256" key="2">
    <source>
        <dbReference type="HAMAP-Rule" id="MF_00489"/>
    </source>
</evidence>
<evidence type="ECO:0000313" key="4">
    <source>
        <dbReference type="Proteomes" id="UP000306409"/>
    </source>
</evidence>
<keyword evidence="4" id="KW-1185">Reference proteome</keyword>
<dbReference type="Pfam" id="PF02639">
    <property type="entry name" value="DUF188"/>
    <property type="match status" value="1"/>
</dbReference>
<protein>
    <recommendedName>
        <fullName evidence="2">UPF0178 protein EHE19_002705</fullName>
    </recommendedName>
</protein>
<dbReference type="PANTHER" id="PTHR35146:SF1">
    <property type="entry name" value="UPF0178 PROTEIN YAII"/>
    <property type="match status" value="1"/>
</dbReference>
<dbReference type="NCBIfam" id="NF001095">
    <property type="entry name" value="PRK00124.1"/>
    <property type="match status" value="1"/>
</dbReference>
<dbReference type="AlphaFoldDB" id="A0A4U7JHD0"/>
<reference evidence="3 4" key="1">
    <citation type="submission" date="2020-09" db="EMBL/GenBank/DDBJ databases">
        <title>Characterization and genome sequencing of Ruminiclostridium sp. nov. MA18.</title>
        <authorList>
            <person name="Rettenmaier R."/>
            <person name="Kowollik M.-L."/>
            <person name="Liebl W."/>
            <person name="Zverlov V."/>
        </authorList>
    </citation>
    <scope>NUCLEOTIDE SEQUENCE [LARGE SCALE GENOMIC DNA]</scope>
    <source>
        <strain evidence="3 4">MA18</strain>
    </source>
</reference>
<dbReference type="EMBL" id="CP061336">
    <property type="protein sequence ID" value="QNU67458.1"/>
    <property type="molecule type" value="Genomic_DNA"/>
</dbReference>
<dbReference type="KEGG" id="rher:EHE19_002705"/>
<evidence type="ECO:0000313" key="3">
    <source>
        <dbReference type="EMBL" id="QNU67458.1"/>
    </source>
</evidence>
<dbReference type="HAMAP" id="MF_00489">
    <property type="entry name" value="UPF0178"/>
    <property type="match status" value="1"/>
</dbReference>
<dbReference type="RefSeq" id="WP_137697800.1">
    <property type="nucleotide sequence ID" value="NZ_CP061336.1"/>
</dbReference>
<proteinExistence type="inferred from homology"/>
<accession>A0A4U7JHD0</accession>
<organism evidence="3 4">
    <name type="scientific">Ruminiclostridium herbifermentans</name>
    <dbReference type="NCBI Taxonomy" id="2488810"/>
    <lineage>
        <taxon>Bacteria</taxon>
        <taxon>Bacillati</taxon>
        <taxon>Bacillota</taxon>
        <taxon>Clostridia</taxon>
        <taxon>Eubacteriales</taxon>
        <taxon>Oscillospiraceae</taxon>
        <taxon>Ruminiclostridium</taxon>
    </lineage>
</organism>
<dbReference type="InterPro" id="IPR003791">
    <property type="entry name" value="UPF0178"/>
</dbReference>